<dbReference type="InterPro" id="IPR025683">
    <property type="entry name" value="Protein_beta"/>
</dbReference>
<proteinExistence type="predicted"/>
<gene>
    <name evidence="1" type="ORF">LU674_010670</name>
</gene>
<dbReference type="EMBL" id="JAJSRF020000001">
    <property type="protein sequence ID" value="MDM3952789.1"/>
    <property type="molecule type" value="Genomic_DNA"/>
</dbReference>
<name>A0AAW7HIA3_9PSED</name>
<dbReference type="Pfam" id="PF14350">
    <property type="entry name" value="Beta_protein"/>
    <property type="match status" value="1"/>
</dbReference>
<evidence type="ECO:0000313" key="2">
    <source>
        <dbReference type="Proteomes" id="UP001165439"/>
    </source>
</evidence>
<organism evidence="1 2">
    <name type="scientific">Pseudomonas alloputida</name>
    <dbReference type="NCBI Taxonomy" id="1940621"/>
    <lineage>
        <taxon>Bacteria</taxon>
        <taxon>Pseudomonadati</taxon>
        <taxon>Pseudomonadota</taxon>
        <taxon>Gammaproteobacteria</taxon>
        <taxon>Pseudomonadales</taxon>
        <taxon>Pseudomonadaceae</taxon>
        <taxon>Pseudomonas</taxon>
    </lineage>
</organism>
<protein>
    <submittedName>
        <fullName evidence="1">Uncharacterized protein</fullName>
    </submittedName>
</protein>
<dbReference type="RefSeq" id="WP_289176013.1">
    <property type="nucleotide sequence ID" value="NZ_CP128540.1"/>
</dbReference>
<dbReference type="AlphaFoldDB" id="A0AAW7HIA3"/>
<sequence>MNNQYFPILKAKKGELEALSKLSPSVLARTTPIIELAKLGGKQLETAIKRTNTPFKEYVEKCSLAVSKATPKKQVIIDIFQWPANFTVETGEHILNYSIDQLAAQGFSDQVSTGHLTCAEIALRPTAFYKSAIP</sequence>
<evidence type="ECO:0000313" key="1">
    <source>
        <dbReference type="EMBL" id="MDM3952789.1"/>
    </source>
</evidence>
<accession>A0AAW7HIA3</accession>
<comment type="caution">
    <text evidence="1">The sequence shown here is derived from an EMBL/GenBank/DDBJ whole genome shotgun (WGS) entry which is preliminary data.</text>
</comment>
<reference evidence="1" key="1">
    <citation type="submission" date="2023-06" db="EMBL/GenBank/DDBJ databases">
        <title>MBL-encoding genomic islands in Pseudomonas spp. in Poland.</title>
        <authorList>
            <person name="Urbanowicz P."/>
            <person name="Izdebski R."/>
            <person name="Biedrzycka M."/>
            <person name="Gniadkowski M."/>
        </authorList>
    </citation>
    <scope>NUCLEOTIDE SEQUENCE</scope>
    <source>
        <strain evidence="1">NMI5768_13</strain>
    </source>
</reference>
<dbReference type="Proteomes" id="UP001165439">
    <property type="component" value="Unassembled WGS sequence"/>
</dbReference>
<dbReference type="GeneID" id="83681383"/>